<gene>
    <name evidence="2" type="ORF">A4H97_18605</name>
</gene>
<sequence length="77" mass="8336">MALAIGVIGIVWALAAMKSSGGWSLVLAVMLSPVLLILLIADLIVKLAVTKRVAYIWLIETVFVVITVIVLKLFIFI</sequence>
<keyword evidence="1" id="KW-1133">Transmembrane helix</keyword>
<feature type="transmembrane region" description="Helical" evidence="1">
    <location>
        <begin position="25"/>
        <end position="45"/>
    </location>
</feature>
<dbReference type="EMBL" id="LVXG01000082">
    <property type="protein sequence ID" value="OQP38731.1"/>
    <property type="molecule type" value="Genomic_DNA"/>
</dbReference>
<keyword evidence="1" id="KW-0812">Transmembrane</keyword>
<accession>A0A1V9DY23</accession>
<keyword evidence="3" id="KW-1185">Reference proteome</keyword>
<reference evidence="3" key="1">
    <citation type="submission" date="2016-04" db="EMBL/GenBank/DDBJ databases">
        <authorList>
            <person name="Chen L."/>
            <person name="Zhuang W."/>
            <person name="Wang G."/>
        </authorList>
    </citation>
    <scope>NUCLEOTIDE SEQUENCE [LARGE SCALE GENOMIC DNA]</scope>
    <source>
        <strain evidence="3">17621</strain>
    </source>
</reference>
<evidence type="ECO:0000313" key="2">
    <source>
        <dbReference type="EMBL" id="OQP38731.1"/>
    </source>
</evidence>
<evidence type="ECO:0000313" key="3">
    <source>
        <dbReference type="Proteomes" id="UP000192610"/>
    </source>
</evidence>
<dbReference type="STRING" id="354355.SAMN05660816_02682"/>
<dbReference type="Proteomes" id="UP000192610">
    <property type="component" value="Unassembled WGS sequence"/>
</dbReference>
<keyword evidence="1" id="KW-0472">Membrane</keyword>
<proteinExistence type="predicted"/>
<protein>
    <recommendedName>
        <fullName evidence="4">DUF1634 domain-containing protein</fullName>
    </recommendedName>
</protein>
<name>A0A1V9DY23_9BACT</name>
<comment type="caution">
    <text evidence="2">The sequence shown here is derived from an EMBL/GenBank/DDBJ whole genome shotgun (WGS) entry which is preliminary data.</text>
</comment>
<organism evidence="2 3">
    <name type="scientific">Niastella yeongjuensis</name>
    <dbReference type="NCBI Taxonomy" id="354355"/>
    <lineage>
        <taxon>Bacteria</taxon>
        <taxon>Pseudomonadati</taxon>
        <taxon>Bacteroidota</taxon>
        <taxon>Chitinophagia</taxon>
        <taxon>Chitinophagales</taxon>
        <taxon>Chitinophagaceae</taxon>
        <taxon>Niastella</taxon>
    </lineage>
</organism>
<evidence type="ECO:0008006" key="4">
    <source>
        <dbReference type="Google" id="ProtNLM"/>
    </source>
</evidence>
<evidence type="ECO:0000256" key="1">
    <source>
        <dbReference type="SAM" id="Phobius"/>
    </source>
</evidence>
<feature type="transmembrane region" description="Helical" evidence="1">
    <location>
        <begin position="57"/>
        <end position="76"/>
    </location>
</feature>
<dbReference type="AlphaFoldDB" id="A0A1V9DY23"/>